<feature type="compositionally biased region" description="Pro residues" evidence="1">
    <location>
        <begin position="70"/>
        <end position="87"/>
    </location>
</feature>
<dbReference type="Pfam" id="PF13200">
    <property type="entry name" value="DUF4015"/>
    <property type="match status" value="1"/>
</dbReference>
<name>A0ABT1JCJ9_ACTCY</name>
<accession>A0ABT1JCJ9</accession>
<evidence type="ECO:0000259" key="3">
    <source>
        <dbReference type="Pfam" id="PF13200"/>
    </source>
</evidence>
<dbReference type="SUPFAM" id="SSF51445">
    <property type="entry name" value="(Trans)glycosidases"/>
    <property type="match status" value="1"/>
</dbReference>
<organism evidence="4 5">
    <name type="scientific">Actinoalloteichus caeruleus DSM 43889</name>
    <dbReference type="NCBI Taxonomy" id="1120930"/>
    <lineage>
        <taxon>Bacteria</taxon>
        <taxon>Bacillati</taxon>
        <taxon>Actinomycetota</taxon>
        <taxon>Actinomycetes</taxon>
        <taxon>Pseudonocardiales</taxon>
        <taxon>Pseudonocardiaceae</taxon>
        <taxon>Actinoalloteichus</taxon>
        <taxon>Actinoalloteichus cyanogriseus</taxon>
    </lineage>
</organism>
<dbReference type="EMBL" id="AUBJ02000001">
    <property type="protein sequence ID" value="MCP2329893.1"/>
    <property type="molecule type" value="Genomic_DNA"/>
</dbReference>
<keyword evidence="5" id="KW-1185">Reference proteome</keyword>
<dbReference type="InterPro" id="IPR017853">
    <property type="entry name" value="GH"/>
</dbReference>
<protein>
    <recommendedName>
        <fullName evidence="3">DUF4015 domain-containing protein</fullName>
    </recommendedName>
</protein>
<feature type="chain" id="PRO_5045563428" description="DUF4015 domain-containing protein" evidence="2">
    <location>
        <begin position="39"/>
        <end position="568"/>
    </location>
</feature>
<reference evidence="4 5" key="1">
    <citation type="submission" date="2022-06" db="EMBL/GenBank/DDBJ databases">
        <title>Genomic Encyclopedia of Type Strains, Phase I: the one thousand microbial genomes (KMG-I) project.</title>
        <authorList>
            <person name="Kyrpides N."/>
        </authorList>
    </citation>
    <scope>NUCLEOTIDE SEQUENCE [LARGE SCALE GENOMIC DNA]</scope>
    <source>
        <strain evidence="4 5">DSM 43889</strain>
    </source>
</reference>
<proteinExistence type="predicted"/>
<evidence type="ECO:0000313" key="5">
    <source>
        <dbReference type="Proteomes" id="UP000791080"/>
    </source>
</evidence>
<feature type="domain" description="DUF4015" evidence="3">
    <location>
        <begin position="252"/>
        <end position="559"/>
    </location>
</feature>
<dbReference type="Proteomes" id="UP000791080">
    <property type="component" value="Unassembled WGS sequence"/>
</dbReference>
<keyword evidence="2" id="KW-0732">Signal</keyword>
<evidence type="ECO:0000256" key="1">
    <source>
        <dbReference type="SAM" id="MobiDB-lite"/>
    </source>
</evidence>
<feature type="compositionally biased region" description="Low complexity" evidence="1">
    <location>
        <begin position="42"/>
        <end position="67"/>
    </location>
</feature>
<sequence>MFRRRTASPGRGHATGWARGVGATRVALVAALVQAALAGTGTAPGATTVRTPPAVMSSHSAGAGSASTLPGPPAAPEPAAPEPPAPSEPDGGAGPDDLTAPGTESEGSAWTGSPELPPDWPWGDEWRPPSTNDVEANGHGTASDRPTTVDAAALTAMPVPAFPFLPIARPVISIPEPVEVGGPSEPFTLTGRVSGATALTVQRLPVALAADGTFAVDFPAPPPAIEVVARGVTGHVTERRVVVDVRYPAGRAVHVGASAWARAPVRDEILRLAEEGWIDTVQLDVKDEYGWVAHATGVPLAREIGAVRERYDVANTLDLLHAAGVRVAGRIVTFRDPVLAGWSWERGEPDRVVRSRDGTAWGAGYGGPVYTNFANPEVRQYNIDLAVEAAELGFDDVVFDEVRRPHGALDLLWFPGLAGSPEQGVAEFLRDARNAVRPYGAYVGATVHGVAATRPTEVAQDIPAIGGQVDFVAPILFPSSWGPGEYGIARPESQPHEITSRALADVVRLLAGSGAQVVPWLQDFSVGADFGPDEVRAQIRAAEEAKAPGYLLWNPGGRYQEETWDGTG</sequence>
<feature type="region of interest" description="Disordered" evidence="1">
    <location>
        <begin position="42"/>
        <end position="146"/>
    </location>
</feature>
<feature type="signal peptide" evidence="2">
    <location>
        <begin position="1"/>
        <end position="38"/>
    </location>
</feature>
<evidence type="ECO:0000313" key="4">
    <source>
        <dbReference type="EMBL" id="MCP2329893.1"/>
    </source>
</evidence>
<gene>
    <name evidence="4" type="ORF">G443_000163</name>
</gene>
<comment type="caution">
    <text evidence="4">The sequence shown here is derived from an EMBL/GenBank/DDBJ whole genome shotgun (WGS) entry which is preliminary data.</text>
</comment>
<dbReference type="InterPro" id="IPR025275">
    <property type="entry name" value="DUF4015"/>
</dbReference>
<evidence type="ECO:0000256" key="2">
    <source>
        <dbReference type="SAM" id="SignalP"/>
    </source>
</evidence>